<comment type="caution">
    <text evidence="2">The sequence shown here is derived from an EMBL/GenBank/DDBJ whole genome shotgun (WGS) entry which is preliminary data.</text>
</comment>
<dbReference type="InterPro" id="IPR049512">
    <property type="entry name" value="DJR-like_dom"/>
</dbReference>
<organism evidence="2 3">
    <name type="scientific">Rhamnusium bicolor</name>
    <dbReference type="NCBI Taxonomy" id="1586634"/>
    <lineage>
        <taxon>Eukaryota</taxon>
        <taxon>Metazoa</taxon>
        <taxon>Ecdysozoa</taxon>
        <taxon>Arthropoda</taxon>
        <taxon>Hexapoda</taxon>
        <taxon>Insecta</taxon>
        <taxon>Pterygota</taxon>
        <taxon>Neoptera</taxon>
        <taxon>Endopterygota</taxon>
        <taxon>Coleoptera</taxon>
        <taxon>Polyphaga</taxon>
        <taxon>Cucujiformia</taxon>
        <taxon>Chrysomeloidea</taxon>
        <taxon>Cerambycidae</taxon>
        <taxon>Lepturinae</taxon>
        <taxon>Rhagiini</taxon>
        <taxon>Rhamnusium</taxon>
    </lineage>
</organism>
<name>A0AAV8WRK0_9CUCU</name>
<proteinExistence type="predicted"/>
<reference evidence="2" key="1">
    <citation type="journal article" date="2023" name="Insect Mol. Biol.">
        <title>Genome sequencing provides insights into the evolution of gene families encoding plant cell wall-degrading enzymes in longhorned beetles.</title>
        <authorList>
            <person name="Shin N.R."/>
            <person name="Okamura Y."/>
            <person name="Kirsch R."/>
            <person name="Pauchet Y."/>
        </authorList>
    </citation>
    <scope>NUCLEOTIDE SEQUENCE</scope>
    <source>
        <strain evidence="2">RBIC_L_NR</strain>
    </source>
</reference>
<evidence type="ECO:0000313" key="3">
    <source>
        <dbReference type="Proteomes" id="UP001162156"/>
    </source>
</evidence>
<gene>
    <name evidence="2" type="ORF">NQ314_018597</name>
</gene>
<dbReference type="Proteomes" id="UP001162156">
    <property type="component" value="Unassembled WGS sequence"/>
</dbReference>
<dbReference type="EMBL" id="JANEYF010005262">
    <property type="protein sequence ID" value="KAJ8928791.1"/>
    <property type="molecule type" value="Genomic_DNA"/>
</dbReference>
<sequence length="73" mass="8604">MKSYYPYNINQPIITQKEFKEFVPITHIKCSRQKEALQTGSVVMRIEFETDSPTSSDITAYCLILHEKHFTYN</sequence>
<feature type="domain" description="Double jelly roll-like" evidence="1">
    <location>
        <begin position="2"/>
        <end position="68"/>
    </location>
</feature>
<evidence type="ECO:0000313" key="2">
    <source>
        <dbReference type="EMBL" id="KAJ8928791.1"/>
    </source>
</evidence>
<dbReference type="Pfam" id="PF21738">
    <property type="entry name" value="DJR-like_dom"/>
    <property type="match status" value="1"/>
</dbReference>
<keyword evidence="3" id="KW-1185">Reference proteome</keyword>
<accession>A0AAV8WRK0</accession>
<evidence type="ECO:0000259" key="1">
    <source>
        <dbReference type="Pfam" id="PF21738"/>
    </source>
</evidence>
<dbReference type="AlphaFoldDB" id="A0AAV8WRK0"/>
<protein>
    <recommendedName>
        <fullName evidence="1">Double jelly roll-like domain-containing protein</fullName>
    </recommendedName>
</protein>